<evidence type="ECO:0000313" key="1">
    <source>
        <dbReference type="EMBL" id="GAA3792470.1"/>
    </source>
</evidence>
<organism evidence="1 2">
    <name type="scientific">Amycolatopsis tucumanensis</name>
    <dbReference type="NCBI Taxonomy" id="401106"/>
    <lineage>
        <taxon>Bacteria</taxon>
        <taxon>Bacillati</taxon>
        <taxon>Actinomycetota</taxon>
        <taxon>Actinomycetes</taxon>
        <taxon>Pseudonocardiales</taxon>
        <taxon>Pseudonocardiaceae</taxon>
        <taxon>Amycolatopsis</taxon>
    </lineage>
</organism>
<name>A0ABP7HEQ6_9PSEU</name>
<protein>
    <submittedName>
        <fullName evidence="1">Uncharacterized protein</fullName>
    </submittedName>
</protein>
<gene>
    <name evidence="1" type="ORF">GCM10022380_06500</name>
</gene>
<reference evidence="2" key="1">
    <citation type="journal article" date="2019" name="Int. J. Syst. Evol. Microbiol.">
        <title>The Global Catalogue of Microorganisms (GCM) 10K type strain sequencing project: providing services to taxonomists for standard genome sequencing and annotation.</title>
        <authorList>
            <consortium name="The Broad Institute Genomics Platform"/>
            <consortium name="The Broad Institute Genome Sequencing Center for Infectious Disease"/>
            <person name="Wu L."/>
            <person name="Ma J."/>
        </authorList>
    </citation>
    <scope>NUCLEOTIDE SEQUENCE [LARGE SCALE GENOMIC DNA]</scope>
    <source>
        <strain evidence="2">JCM 17017</strain>
    </source>
</reference>
<accession>A0ABP7HEQ6</accession>
<keyword evidence="2" id="KW-1185">Reference proteome</keyword>
<dbReference type="EMBL" id="BAABCM010000001">
    <property type="protein sequence ID" value="GAA3792470.1"/>
    <property type="molecule type" value="Genomic_DNA"/>
</dbReference>
<dbReference type="Proteomes" id="UP001501624">
    <property type="component" value="Unassembled WGS sequence"/>
</dbReference>
<sequence>MIAYKAWGVDYSANLSYDVYLDIEGPGTFAPQAMQTVRASSNGNWDTSTFYGATAASGTYTLRVSVYSPTAGGARVGEASKSCTY</sequence>
<evidence type="ECO:0000313" key="2">
    <source>
        <dbReference type="Proteomes" id="UP001501624"/>
    </source>
</evidence>
<comment type="caution">
    <text evidence="1">The sequence shown here is derived from an EMBL/GenBank/DDBJ whole genome shotgun (WGS) entry which is preliminary data.</text>
</comment>
<proteinExistence type="predicted"/>